<evidence type="ECO:0000313" key="2">
    <source>
        <dbReference type="Proteomes" id="UP000066284"/>
    </source>
</evidence>
<organism evidence="1 2">
    <name type="scientific">Candidatus Nitrospira inopinata</name>
    <dbReference type="NCBI Taxonomy" id="1715989"/>
    <lineage>
        <taxon>Bacteria</taxon>
        <taxon>Pseudomonadati</taxon>
        <taxon>Nitrospirota</taxon>
        <taxon>Nitrospiria</taxon>
        <taxon>Nitrospirales</taxon>
        <taxon>Nitrospiraceae</taxon>
        <taxon>Nitrospira</taxon>
    </lineage>
</organism>
<gene>
    <name evidence="1" type="ORF">NITINOP_0470</name>
</gene>
<dbReference type="EMBL" id="LN885086">
    <property type="protein sequence ID" value="CUQ65446.1"/>
    <property type="molecule type" value="Genomic_DNA"/>
</dbReference>
<accession>A0A0S4KSS4</accession>
<dbReference type="KEGG" id="nio:NITINOP_0470"/>
<evidence type="ECO:0000313" key="1">
    <source>
        <dbReference type="EMBL" id="CUQ65446.1"/>
    </source>
</evidence>
<reference evidence="2" key="1">
    <citation type="submission" date="2015-09" db="EMBL/GenBank/DDBJ databases">
        <authorList>
            <person name="Daims H."/>
        </authorList>
    </citation>
    <scope>NUCLEOTIDE SEQUENCE [LARGE SCALE GENOMIC DNA]</scope>
</reference>
<keyword evidence="2" id="KW-1185">Reference proteome</keyword>
<dbReference type="STRING" id="1715989.NITINOP_0470"/>
<protein>
    <submittedName>
        <fullName evidence="1">Uncharacterized protein</fullName>
    </submittedName>
</protein>
<dbReference type="Proteomes" id="UP000066284">
    <property type="component" value="Chromosome 1"/>
</dbReference>
<sequence>MLATVSKVASTIPHLHDEAVTAVEVRPPRLFFIDANPDRRRCNESASCFQEQYTPLSTGIE</sequence>
<proteinExistence type="predicted"/>
<dbReference type="AlphaFoldDB" id="A0A0S4KSS4"/>
<name>A0A0S4KSS4_9BACT</name>